<dbReference type="InterPro" id="IPR027267">
    <property type="entry name" value="AH/BAR_dom_sf"/>
</dbReference>
<evidence type="ECO:0000256" key="12">
    <source>
        <dbReference type="ARBA" id="ARBA00023136"/>
    </source>
</evidence>
<dbReference type="CDD" id="cd07653">
    <property type="entry name" value="F-BAR_CIP4-like"/>
    <property type="match status" value="1"/>
</dbReference>
<feature type="compositionally biased region" description="Pro residues" evidence="18">
    <location>
        <begin position="356"/>
        <end position="372"/>
    </location>
</feature>
<dbReference type="InterPro" id="IPR001060">
    <property type="entry name" value="FCH_dom"/>
</dbReference>
<evidence type="ECO:0000259" key="19">
    <source>
        <dbReference type="PROSITE" id="PS50002"/>
    </source>
</evidence>
<accession>A0A8C8GQ71</accession>
<keyword evidence="7" id="KW-1003">Cell membrane</keyword>
<dbReference type="SUPFAM" id="SSF50044">
    <property type="entry name" value="SH3-domain"/>
    <property type="match status" value="1"/>
</dbReference>
<keyword evidence="10 16" id="KW-0175">Coiled coil</keyword>
<dbReference type="SUPFAM" id="SSF103657">
    <property type="entry name" value="BAR/IMD domain-like"/>
    <property type="match status" value="1"/>
</dbReference>
<dbReference type="PANTHER" id="PTHR15735:SF17">
    <property type="entry name" value="CDC42-INTERACTING PROTEIN 4"/>
    <property type="match status" value="1"/>
</dbReference>
<feature type="domain" description="REM-1" evidence="21">
    <location>
        <begin position="420"/>
        <end position="497"/>
    </location>
</feature>
<evidence type="ECO:0008006" key="24">
    <source>
        <dbReference type="Google" id="ProtNLM"/>
    </source>
</evidence>
<evidence type="ECO:0000256" key="15">
    <source>
        <dbReference type="PROSITE-ProRule" id="PRU00192"/>
    </source>
</evidence>
<evidence type="ECO:0000256" key="6">
    <source>
        <dbReference type="ARBA" id="ARBA00022443"/>
    </source>
</evidence>
<dbReference type="PANTHER" id="PTHR15735">
    <property type="entry name" value="FCH AND DOUBLE SH3 DOMAINS PROTEIN"/>
    <property type="match status" value="1"/>
</dbReference>
<evidence type="ECO:0000256" key="14">
    <source>
        <dbReference type="ARBA" id="ARBA00023228"/>
    </source>
</evidence>
<dbReference type="Pfam" id="PF25610">
    <property type="entry name" value="HR1_TOCA"/>
    <property type="match status" value="1"/>
</dbReference>
<dbReference type="InterPro" id="IPR057870">
    <property type="entry name" value="HR1_TOCA"/>
</dbReference>
<reference evidence="22" key="2">
    <citation type="submission" date="2025-09" db="UniProtKB">
        <authorList>
            <consortium name="Ensembl"/>
        </authorList>
    </citation>
    <scope>IDENTIFICATION</scope>
</reference>
<dbReference type="GO" id="GO:0005886">
    <property type="term" value="C:plasma membrane"/>
    <property type="evidence" value="ECO:0007669"/>
    <property type="project" value="UniProtKB-SubCell"/>
</dbReference>
<dbReference type="Ensembl" id="ENSOTST00005059262.2">
    <property type="protein sequence ID" value="ENSOTSP00005054414.2"/>
    <property type="gene ID" value="ENSOTSG00005026331.2"/>
</dbReference>
<feature type="domain" description="SH3" evidence="19">
    <location>
        <begin position="556"/>
        <end position="617"/>
    </location>
</feature>
<dbReference type="GO" id="GO:0006897">
    <property type="term" value="P:endocytosis"/>
    <property type="evidence" value="ECO:0007669"/>
    <property type="project" value="UniProtKB-KW"/>
</dbReference>
<dbReference type="GO" id="GO:0005856">
    <property type="term" value="C:cytoskeleton"/>
    <property type="evidence" value="ECO:0007669"/>
    <property type="project" value="UniProtKB-SubCell"/>
</dbReference>
<dbReference type="GO" id="GO:0005764">
    <property type="term" value="C:lysosome"/>
    <property type="evidence" value="ECO:0007669"/>
    <property type="project" value="UniProtKB-SubCell"/>
</dbReference>
<dbReference type="InterPro" id="IPR057871">
    <property type="entry name" value="HR1_CIP4_FNBP1L"/>
</dbReference>
<evidence type="ECO:0000256" key="10">
    <source>
        <dbReference type="ARBA" id="ARBA00023054"/>
    </source>
</evidence>
<keyword evidence="9" id="KW-0254">Endocytosis</keyword>
<protein>
    <recommendedName>
        <fullName evidence="24">Cdc42-interacting protein 4 homolog</fullName>
    </recommendedName>
</protein>
<dbReference type="CDD" id="cd11911">
    <property type="entry name" value="SH3_CIP4-like"/>
    <property type="match status" value="1"/>
</dbReference>
<feature type="domain" description="F-BAR" evidence="20">
    <location>
        <begin position="22"/>
        <end position="285"/>
    </location>
</feature>
<keyword evidence="13" id="KW-0206">Cytoskeleton</keyword>
<evidence type="ECO:0000259" key="20">
    <source>
        <dbReference type="PROSITE" id="PS51741"/>
    </source>
</evidence>
<evidence type="ECO:0000256" key="9">
    <source>
        <dbReference type="ARBA" id="ARBA00022583"/>
    </source>
</evidence>
<dbReference type="PROSITE" id="PS50002">
    <property type="entry name" value="SH3"/>
    <property type="match status" value="1"/>
</dbReference>
<feature type="region of interest" description="Disordered" evidence="18">
    <location>
        <begin position="506"/>
        <end position="535"/>
    </location>
</feature>
<dbReference type="SMART" id="SM00055">
    <property type="entry name" value="FCH"/>
    <property type="match status" value="1"/>
</dbReference>
<organism evidence="22 23">
    <name type="scientific">Oncorhynchus tshawytscha</name>
    <name type="common">Chinook salmon</name>
    <name type="synonym">Salmo tshawytscha</name>
    <dbReference type="NCBI Taxonomy" id="74940"/>
    <lineage>
        <taxon>Eukaryota</taxon>
        <taxon>Metazoa</taxon>
        <taxon>Chordata</taxon>
        <taxon>Craniata</taxon>
        <taxon>Vertebrata</taxon>
        <taxon>Euteleostomi</taxon>
        <taxon>Actinopterygii</taxon>
        <taxon>Neopterygii</taxon>
        <taxon>Teleostei</taxon>
        <taxon>Protacanthopterygii</taxon>
        <taxon>Salmoniformes</taxon>
        <taxon>Salmonidae</taxon>
        <taxon>Salmoninae</taxon>
        <taxon>Oncorhynchus</taxon>
    </lineage>
</organism>
<keyword evidence="8" id="KW-0963">Cytoplasm</keyword>
<dbReference type="GO" id="GO:0005938">
    <property type="term" value="C:cell cortex"/>
    <property type="evidence" value="ECO:0007669"/>
    <property type="project" value="UniProtKB-SubCell"/>
</dbReference>
<feature type="compositionally biased region" description="Polar residues" evidence="18">
    <location>
        <begin position="507"/>
        <end position="518"/>
    </location>
</feature>
<keyword evidence="12" id="KW-0472">Membrane</keyword>
<evidence type="ECO:0000313" key="22">
    <source>
        <dbReference type="Ensembl" id="ENSOTSP00005054414.2"/>
    </source>
</evidence>
<keyword evidence="23" id="KW-1185">Reference proteome</keyword>
<dbReference type="InterPro" id="IPR036028">
    <property type="entry name" value="SH3-like_dom_sf"/>
</dbReference>
<dbReference type="FunFam" id="2.30.30.40:FF:000017">
    <property type="entry name" value="Formin-binding protein 1-like isoform 1"/>
    <property type="match status" value="1"/>
</dbReference>
<comment type="similarity">
    <text evidence="5">Belongs to the FNBP1 family.</text>
</comment>
<keyword evidence="6 15" id="KW-0728">SH3 domain</keyword>
<evidence type="ECO:0000256" key="16">
    <source>
        <dbReference type="PROSITE-ProRule" id="PRU01077"/>
    </source>
</evidence>
<reference evidence="22" key="1">
    <citation type="submission" date="2025-08" db="UniProtKB">
        <authorList>
            <consortium name="Ensembl"/>
        </authorList>
    </citation>
    <scope>IDENTIFICATION</scope>
</reference>
<dbReference type="Pfam" id="PF00611">
    <property type="entry name" value="FCH"/>
    <property type="match status" value="1"/>
</dbReference>
<dbReference type="AlphaFoldDB" id="A0A8C8GQ71"/>
<evidence type="ECO:0000256" key="5">
    <source>
        <dbReference type="ARBA" id="ARBA00009426"/>
    </source>
</evidence>
<sequence length="618" mass="70504">MLPRTDLISSISLDGTRPVILIEWGRAFHDQYDIIDKHTQSGLELVEKYVKFVKERTEIEQNYAKQLRNLTKKYNPKRGCKEEQECRFSNHQSFLDILDEMNDYAGQRELIAENMMMNICIEITKYLQELKMERKMHLSEAKKAQQSLESTYKQLDSSKKRFEREWREADKAAQYAEKTDQDINATKADVEKAKQQANMRTHIAEECKNDYAAQLQKYNKEQSQFYFSDMPLIFNKLQDMDERRVRKLAQGYVLFSDTERHVMPIIGKCLEGVTKAGTNVNERNDSIALIEQYKSGFERPGDLEFEDYSQGINRASSDSSLGTIGTPKGPLELLGKNRSKPFWLFSKKSKVGCYSLPPPPPHPPLSTPPAPSPANGTPSPKFGRDPLSYCLKEINKTVKPRISSFRTLGRMPTVTEDFGHLPPEQRRKRLQQKLDDIGKELQKEVDQSEALEKMKDVYEKNSQMGDPASLSPQINQTAQNMERLRGELNKYEVMDSPLLATDALSYRSHSNNNGSTHEPYSPDGTHSEEGTPDPSQAIYAEFDDDFEEEEEEELVAPIGQCTAMYNFPGASEGTITMQEGEVLSVVEEDKGDGWTRVRRANGNEGYIPTSYVSINLSK</sequence>
<evidence type="ECO:0000256" key="18">
    <source>
        <dbReference type="SAM" id="MobiDB-lite"/>
    </source>
</evidence>
<keyword evidence="14" id="KW-0458">Lysosome</keyword>
<feature type="coiled-coil region" evidence="17">
    <location>
        <begin position="427"/>
        <end position="494"/>
    </location>
</feature>
<feature type="coiled-coil region" evidence="17">
    <location>
        <begin position="127"/>
        <end position="196"/>
    </location>
</feature>
<dbReference type="Pfam" id="PF00018">
    <property type="entry name" value="SH3_1"/>
    <property type="match status" value="1"/>
</dbReference>
<keyword evidence="11" id="KW-0446">Lipid-binding</keyword>
<dbReference type="GeneTree" id="ENSGT00950000183047"/>
<proteinExistence type="inferred from homology"/>
<dbReference type="Proteomes" id="UP000694402">
    <property type="component" value="Unassembled WGS sequence"/>
</dbReference>
<evidence type="ECO:0000256" key="17">
    <source>
        <dbReference type="SAM" id="Coils"/>
    </source>
</evidence>
<evidence type="ECO:0000256" key="11">
    <source>
        <dbReference type="ARBA" id="ARBA00023121"/>
    </source>
</evidence>
<gene>
    <name evidence="22" type="primary">LOC112226079</name>
</gene>
<dbReference type="SMART" id="SM00326">
    <property type="entry name" value="SH3"/>
    <property type="match status" value="1"/>
</dbReference>
<dbReference type="GO" id="GO:0007165">
    <property type="term" value="P:signal transduction"/>
    <property type="evidence" value="ECO:0007669"/>
    <property type="project" value="InterPro"/>
</dbReference>
<evidence type="ECO:0000256" key="7">
    <source>
        <dbReference type="ARBA" id="ARBA00022475"/>
    </source>
</evidence>
<dbReference type="GO" id="GO:0008289">
    <property type="term" value="F:lipid binding"/>
    <property type="evidence" value="ECO:0007669"/>
    <property type="project" value="UniProtKB-KW"/>
</dbReference>
<dbReference type="Gene3D" id="6.10.140.470">
    <property type="match status" value="1"/>
</dbReference>
<evidence type="ECO:0000256" key="13">
    <source>
        <dbReference type="ARBA" id="ARBA00023212"/>
    </source>
</evidence>
<evidence type="ECO:0000256" key="8">
    <source>
        <dbReference type="ARBA" id="ARBA00022490"/>
    </source>
</evidence>
<name>A0A8C8GQ71_ONCTS</name>
<evidence type="ECO:0000256" key="3">
    <source>
        <dbReference type="ARBA" id="ARBA00004371"/>
    </source>
</evidence>
<evidence type="ECO:0000256" key="2">
    <source>
        <dbReference type="ARBA" id="ARBA00004245"/>
    </source>
</evidence>
<dbReference type="CDD" id="cd11628">
    <property type="entry name" value="HR1_CIP4_FNBP1L"/>
    <property type="match status" value="1"/>
</dbReference>
<evidence type="ECO:0000256" key="1">
    <source>
        <dbReference type="ARBA" id="ARBA00004236"/>
    </source>
</evidence>
<dbReference type="PROSITE" id="PS51860">
    <property type="entry name" value="REM_1"/>
    <property type="match status" value="1"/>
</dbReference>
<dbReference type="Gene3D" id="2.30.30.40">
    <property type="entry name" value="SH3 Domains"/>
    <property type="match status" value="1"/>
</dbReference>
<dbReference type="FunFam" id="1.20.1270.60:FF:000002">
    <property type="entry name" value="Formin-binding protein 1-like isoform 1"/>
    <property type="match status" value="1"/>
</dbReference>
<evidence type="ECO:0000256" key="4">
    <source>
        <dbReference type="ARBA" id="ARBA00004544"/>
    </source>
</evidence>
<evidence type="ECO:0000259" key="21">
    <source>
        <dbReference type="PROSITE" id="PS51860"/>
    </source>
</evidence>
<dbReference type="PROSITE" id="PS51741">
    <property type="entry name" value="F_BAR"/>
    <property type="match status" value="1"/>
</dbReference>
<comment type="subcellular location">
    <subcellularLocation>
        <location evidence="1">Cell membrane</location>
    </subcellularLocation>
    <subcellularLocation>
        <location evidence="4">Cytoplasm</location>
        <location evidence="4">Cell cortex</location>
    </subcellularLocation>
    <subcellularLocation>
        <location evidence="2">Cytoplasm</location>
        <location evidence="2">Cytoskeleton</location>
    </subcellularLocation>
    <subcellularLocation>
        <location evidence="3">Lysosome</location>
    </subcellularLocation>
</comment>
<dbReference type="InterPro" id="IPR001452">
    <property type="entry name" value="SH3_domain"/>
</dbReference>
<feature type="region of interest" description="Disordered" evidence="18">
    <location>
        <begin position="355"/>
        <end position="383"/>
    </location>
</feature>
<dbReference type="InterPro" id="IPR031160">
    <property type="entry name" value="F_BAR_dom"/>
</dbReference>
<evidence type="ECO:0000313" key="23">
    <source>
        <dbReference type="Proteomes" id="UP000694402"/>
    </source>
</evidence>
<dbReference type="Gene3D" id="1.20.1270.60">
    <property type="entry name" value="Arfaptin homology (AH) domain/BAR domain"/>
    <property type="match status" value="1"/>
</dbReference>
<dbReference type="InterPro" id="IPR011072">
    <property type="entry name" value="HR1_rho-bd"/>
</dbReference>